<reference evidence="1" key="1">
    <citation type="submission" date="2018-05" db="EMBL/GenBank/DDBJ databases">
        <authorList>
            <person name="Lanie J.A."/>
            <person name="Ng W.-L."/>
            <person name="Kazmierczak K.M."/>
            <person name="Andrzejewski T.M."/>
            <person name="Davidsen T.M."/>
            <person name="Wayne K.J."/>
            <person name="Tettelin H."/>
            <person name="Glass J.I."/>
            <person name="Rusch D."/>
            <person name="Podicherti R."/>
            <person name="Tsui H.-C.T."/>
            <person name="Winkler M.E."/>
        </authorList>
    </citation>
    <scope>NUCLEOTIDE SEQUENCE</scope>
</reference>
<dbReference type="EMBL" id="UINC01181455">
    <property type="protein sequence ID" value="SVD91159.1"/>
    <property type="molecule type" value="Genomic_DNA"/>
</dbReference>
<evidence type="ECO:0000313" key="1">
    <source>
        <dbReference type="EMBL" id="SVD91159.1"/>
    </source>
</evidence>
<name>A0A382Z7I1_9ZZZZ</name>
<accession>A0A382Z7I1</accession>
<proteinExistence type="predicted"/>
<protein>
    <submittedName>
        <fullName evidence="1">Uncharacterized protein</fullName>
    </submittedName>
</protein>
<dbReference type="AlphaFoldDB" id="A0A382Z7I1"/>
<organism evidence="1">
    <name type="scientific">marine metagenome</name>
    <dbReference type="NCBI Taxonomy" id="408172"/>
    <lineage>
        <taxon>unclassified sequences</taxon>
        <taxon>metagenomes</taxon>
        <taxon>ecological metagenomes</taxon>
    </lineage>
</organism>
<dbReference type="InterPro" id="IPR017853">
    <property type="entry name" value="GH"/>
</dbReference>
<feature type="non-terminal residue" evidence="1">
    <location>
        <position position="230"/>
    </location>
</feature>
<gene>
    <name evidence="1" type="ORF">METZ01_LOCUS444013</name>
</gene>
<feature type="non-terminal residue" evidence="1">
    <location>
        <position position="1"/>
    </location>
</feature>
<sequence>VTEFNPSTEISIEGDKFLVNGIPTNEAVTFRGVSIEGLMMNSRMANAVFDDDNEFTRHLWAYTDNEKWDADRNTNELVEMLPTYMSKGLSCIDVNLQGASPLGYYKSSPEGLSDLMTRIRAKFPDATEPEIWAGLPGTRSQPWNSGAFTENGDLKPAFMKRVSKIIEAADEIGMIVCLGLFYFGQDERISDEKSVKTAVEKATNWVLAKGYTNVLLEINNECDVPLYEHE</sequence>
<dbReference type="SUPFAM" id="SSF51445">
    <property type="entry name" value="(Trans)glycosidases"/>
    <property type="match status" value="1"/>
</dbReference>